<dbReference type="Pfam" id="PF00480">
    <property type="entry name" value="ROK"/>
    <property type="match status" value="1"/>
</dbReference>
<protein>
    <submittedName>
        <fullName evidence="2">ROK family protein</fullName>
    </submittedName>
</protein>
<evidence type="ECO:0000256" key="1">
    <source>
        <dbReference type="ARBA" id="ARBA00006479"/>
    </source>
</evidence>
<dbReference type="EMBL" id="VRMG01000003">
    <property type="protein sequence ID" value="TXN32535.1"/>
    <property type="molecule type" value="Genomic_DNA"/>
</dbReference>
<name>A0A5C8UW02_9MICO</name>
<evidence type="ECO:0000313" key="3">
    <source>
        <dbReference type="Proteomes" id="UP000321379"/>
    </source>
</evidence>
<dbReference type="AlphaFoldDB" id="A0A5C8UW02"/>
<comment type="similarity">
    <text evidence="1">Belongs to the ROK (NagC/XylR) family.</text>
</comment>
<dbReference type="PANTHER" id="PTHR18964">
    <property type="entry name" value="ROK (REPRESSOR, ORF, KINASE) FAMILY"/>
    <property type="match status" value="1"/>
</dbReference>
<organism evidence="2 3">
    <name type="scientific">Lacisediminihabitans profunda</name>
    <dbReference type="NCBI Taxonomy" id="2594790"/>
    <lineage>
        <taxon>Bacteria</taxon>
        <taxon>Bacillati</taxon>
        <taxon>Actinomycetota</taxon>
        <taxon>Actinomycetes</taxon>
        <taxon>Micrococcales</taxon>
        <taxon>Microbacteriaceae</taxon>
        <taxon>Lacisediminihabitans</taxon>
    </lineage>
</organism>
<dbReference type="SUPFAM" id="SSF46785">
    <property type="entry name" value="Winged helix' DNA-binding domain"/>
    <property type="match status" value="1"/>
</dbReference>
<dbReference type="InterPro" id="IPR036390">
    <property type="entry name" value="WH_DNA-bd_sf"/>
</dbReference>
<reference evidence="2 3" key="1">
    <citation type="submission" date="2019-08" db="EMBL/GenBank/DDBJ databases">
        <title>Bacterial whole genome sequence for Glaciihabitans sp. CHu50b-6-2.</title>
        <authorList>
            <person name="Jin L."/>
        </authorList>
    </citation>
    <scope>NUCLEOTIDE SEQUENCE [LARGE SCALE GENOMIC DNA]</scope>
    <source>
        <strain evidence="2 3">CHu50b-6-2</strain>
    </source>
</reference>
<gene>
    <name evidence="2" type="ORF">FVP33_02310</name>
</gene>
<accession>A0A5C8UW02</accession>
<dbReference type="InterPro" id="IPR043129">
    <property type="entry name" value="ATPase_NBD"/>
</dbReference>
<dbReference type="Proteomes" id="UP000321379">
    <property type="component" value="Unassembled WGS sequence"/>
</dbReference>
<comment type="caution">
    <text evidence="2">The sequence shown here is derived from an EMBL/GenBank/DDBJ whole genome shotgun (WGS) entry which is preliminary data.</text>
</comment>
<dbReference type="PANTHER" id="PTHR18964:SF149">
    <property type="entry name" value="BIFUNCTIONAL UDP-N-ACETYLGLUCOSAMINE 2-EPIMERASE_N-ACETYLMANNOSAMINE KINASE"/>
    <property type="match status" value="1"/>
</dbReference>
<dbReference type="Gene3D" id="1.10.10.10">
    <property type="entry name" value="Winged helix-like DNA-binding domain superfamily/Winged helix DNA-binding domain"/>
    <property type="match status" value="1"/>
</dbReference>
<keyword evidence="3" id="KW-1185">Reference proteome</keyword>
<evidence type="ECO:0000313" key="2">
    <source>
        <dbReference type="EMBL" id="TXN32535.1"/>
    </source>
</evidence>
<dbReference type="Gene3D" id="3.30.420.40">
    <property type="match status" value="2"/>
</dbReference>
<dbReference type="InterPro" id="IPR036388">
    <property type="entry name" value="WH-like_DNA-bd_sf"/>
</dbReference>
<sequence>MGGRGNSNDHVRRHNLSVILGLVHRHRGLSRSLLTRQTGLNRSTIAALVAELVSLDLVMEVDPDASNQVGRPSPVVRPSPHTIGIAVNPEIDAVTVGIVGLGGTVMKRVRYPVDHTPSVREAVDISAAVIAGMRAELDPRYTTTGIGVAVPGLVRTQDGLVRLAPHLGWEDEPFAELLEEATGLTVVAANDAHLGTLAESTFGAGRGVTDLIYLNGGASGIGGGIISGGKPLGGAAGYAGELGHTLVNSHGAPCHCGAEGCLETEVRRERLLALVGLTNADGDELEAALVASTDPAVLAEVHRQLGFLAVALRNAINTLNPELIILGGFLASIYAVDPAHLDGLLARQPLKASRESVRVTRAELGADLLIIGAAELAFEALLADPANFRASAAPSAE</sequence>
<dbReference type="InterPro" id="IPR000600">
    <property type="entry name" value="ROK"/>
</dbReference>
<proteinExistence type="inferred from homology"/>
<dbReference type="SUPFAM" id="SSF53067">
    <property type="entry name" value="Actin-like ATPase domain"/>
    <property type="match status" value="1"/>
</dbReference>